<evidence type="ECO:0000313" key="2">
    <source>
        <dbReference type="EMBL" id="KAK8763860.1"/>
    </source>
</evidence>
<evidence type="ECO:0000313" key="3">
    <source>
        <dbReference type="Proteomes" id="UP001321473"/>
    </source>
</evidence>
<dbReference type="AlphaFoldDB" id="A0AAQ4DN20"/>
<gene>
    <name evidence="2" type="ORF">V5799_033531</name>
</gene>
<keyword evidence="1" id="KW-0175">Coiled coil</keyword>
<accession>A0AAQ4DN20</accession>
<comment type="caution">
    <text evidence="2">The sequence shown here is derived from an EMBL/GenBank/DDBJ whole genome shotgun (WGS) entry which is preliminary data.</text>
</comment>
<sequence length="97" mass="11628">MESGKKKQHCRKKQDDNLLVSIKEAHEVDLHKEIEDLKTENEHLQGQVRRYQRLDGYLKRAEKLVKELEQKFPSATTRHGRSWAIRRRINRCFNTTT</sequence>
<name>A0AAQ4DN20_AMBAM</name>
<reference evidence="2 3" key="1">
    <citation type="journal article" date="2023" name="Arcadia Sci">
        <title>De novo assembly of a long-read Amblyomma americanum tick genome.</title>
        <authorList>
            <person name="Chou S."/>
            <person name="Poskanzer K.E."/>
            <person name="Rollins M."/>
            <person name="Thuy-Boun P.S."/>
        </authorList>
    </citation>
    <scope>NUCLEOTIDE SEQUENCE [LARGE SCALE GENOMIC DNA]</scope>
    <source>
        <strain evidence="2">F_SG_1</strain>
        <tissue evidence="2">Salivary glands</tissue>
    </source>
</reference>
<feature type="coiled-coil region" evidence="1">
    <location>
        <begin position="27"/>
        <end position="78"/>
    </location>
</feature>
<protein>
    <submittedName>
        <fullName evidence="2">Uncharacterized protein</fullName>
    </submittedName>
</protein>
<evidence type="ECO:0000256" key="1">
    <source>
        <dbReference type="SAM" id="Coils"/>
    </source>
</evidence>
<proteinExistence type="predicted"/>
<dbReference type="EMBL" id="JARKHS020028907">
    <property type="protein sequence ID" value="KAK8763860.1"/>
    <property type="molecule type" value="Genomic_DNA"/>
</dbReference>
<keyword evidence="3" id="KW-1185">Reference proteome</keyword>
<dbReference type="Proteomes" id="UP001321473">
    <property type="component" value="Unassembled WGS sequence"/>
</dbReference>
<organism evidence="2 3">
    <name type="scientific">Amblyomma americanum</name>
    <name type="common">Lone star tick</name>
    <dbReference type="NCBI Taxonomy" id="6943"/>
    <lineage>
        <taxon>Eukaryota</taxon>
        <taxon>Metazoa</taxon>
        <taxon>Ecdysozoa</taxon>
        <taxon>Arthropoda</taxon>
        <taxon>Chelicerata</taxon>
        <taxon>Arachnida</taxon>
        <taxon>Acari</taxon>
        <taxon>Parasitiformes</taxon>
        <taxon>Ixodida</taxon>
        <taxon>Ixodoidea</taxon>
        <taxon>Ixodidae</taxon>
        <taxon>Amblyomminae</taxon>
        <taxon>Amblyomma</taxon>
    </lineage>
</organism>